<keyword evidence="4" id="KW-0119">Carbohydrate metabolism</keyword>
<gene>
    <name evidence="10" type="ORF">PUW80_14165</name>
</gene>
<evidence type="ECO:0000256" key="3">
    <source>
        <dbReference type="ARBA" id="ARBA00022801"/>
    </source>
</evidence>
<organism evidence="10 11">
    <name type="scientific">Microbacterium thalli</name>
    <dbReference type="NCBI Taxonomy" id="3027921"/>
    <lineage>
        <taxon>Bacteria</taxon>
        <taxon>Bacillati</taxon>
        <taxon>Actinomycetota</taxon>
        <taxon>Actinomycetes</taxon>
        <taxon>Micrococcales</taxon>
        <taxon>Microbacteriaceae</taxon>
        <taxon>Microbacterium</taxon>
    </lineage>
</organism>
<dbReference type="InterPro" id="IPR013783">
    <property type="entry name" value="Ig-like_fold"/>
</dbReference>
<dbReference type="InterPro" id="IPR058094">
    <property type="entry name" value="Ig-like_OmpL47-like"/>
</dbReference>
<name>A0ABT5SN91_9MICO</name>
<dbReference type="PANTHER" id="PTHR43772:SF2">
    <property type="entry name" value="PUTATIVE (AFU_ORTHOLOGUE AFUA_2G04480)-RELATED"/>
    <property type="match status" value="1"/>
</dbReference>
<accession>A0ABT5SN91</accession>
<dbReference type="Pfam" id="PF04616">
    <property type="entry name" value="Glyco_hydro_43"/>
    <property type="match status" value="1"/>
</dbReference>
<dbReference type="InterPro" id="IPR023296">
    <property type="entry name" value="Glyco_hydro_beta-prop_sf"/>
</dbReference>
<dbReference type="InterPro" id="IPR006710">
    <property type="entry name" value="Glyco_hydro_43"/>
</dbReference>
<evidence type="ECO:0000256" key="1">
    <source>
        <dbReference type="ARBA" id="ARBA00009865"/>
    </source>
</evidence>
<keyword evidence="11" id="KW-1185">Reference proteome</keyword>
<dbReference type="Pfam" id="PF19077">
    <property type="entry name" value="Big_13"/>
    <property type="match status" value="1"/>
</dbReference>
<dbReference type="EMBL" id="JAQZCI010000005">
    <property type="protein sequence ID" value="MDD7963497.1"/>
    <property type="molecule type" value="Genomic_DNA"/>
</dbReference>
<keyword evidence="3" id="KW-0378">Hydrolase</keyword>
<dbReference type="InterPro" id="IPR008979">
    <property type="entry name" value="Galactose-bd-like_sf"/>
</dbReference>
<evidence type="ECO:0000313" key="10">
    <source>
        <dbReference type="EMBL" id="MDD7963497.1"/>
    </source>
</evidence>
<evidence type="ECO:0000313" key="11">
    <source>
        <dbReference type="Proteomes" id="UP001218170"/>
    </source>
</evidence>
<evidence type="ECO:0000256" key="2">
    <source>
        <dbReference type="ARBA" id="ARBA00022651"/>
    </source>
</evidence>
<evidence type="ECO:0000256" key="6">
    <source>
        <dbReference type="SAM" id="MobiDB-lite"/>
    </source>
</evidence>
<dbReference type="CDD" id="cd08990">
    <property type="entry name" value="GH43_AXH_like"/>
    <property type="match status" value="1"/>
</dbReference>
<evidence type="ECO:0000259" key="8">
    <source>
        <dbReference type="Pfam" id="PF07532"/>
    </source>
</evidence>
<sequence length="1201" mass="125451">MPRSLPRRASAALLAGAVVAGLAAVAPPPAAVALDNPILGDGSVYSADPATLVVDDTLYVYAGRDEADPTTNDFIMNEWQAFSTADVAGGEWERHPALMRPEQVFDWATPGRAYAGQVVEGADGRFYWYVPVHEAGSDSPDPFGIGVAVSDTPLGPWTDAVGAPIVSQEILGNDAHNIDPTVYVASDGRVWMYWGSFSRLFAIELGADMTSLVGAPTALTSGVDGFFEAAWLFERAGTYYLAYAANTAGPDSWCTPAVYHACIAYSTAPGPLGPWTSQGRILAPVSSTTSHPAITEFQGEWYMAYHTADAEGGNHFRRSVAVDALRWDDSVSPARILPVVPTLGAEQVETPSANVAPHATASASNEPIPAQYWIAALNDGIVRPNPLPPDMWGSYDGDRAATEWIQYDWTEPVRIDRSTIQFWSDRAPGSGDGVSAPRAWKLQYWQNGGWRDVAGASGYPTATRTPIEVTFTPVTTTRLRAVLDAAPGTGATPRYSALAVEEWSVDAVTADGYSPAATRTAVGEAPELPETVELRYGDERVPAPVRWDAVDPAAYAQPGTFVVSGVATGYAAARVGVTVTVVDPGDAGEPDVTAPALQLTARGPEGADGWFVGTVTIRAEATDDRDVRSSIAVSVDDGAWTATPDVRRVDTTIETDGTHTVSARATDAAGNVSAEQTVSVRVDRTAPVATGVVDAQARTVAATATDAGSGLASLEYAIGEPTGWQPYGAPIAAPDLERHVVYLRGTDAAGNVSMPVPVTIPRSPDAPLTGNVAPFAAVTASYASPWAPVDAVVDGALDGASWGTWPRVGEQWLQLAWDRAVTLDRAAVVFARDAADEQNAGLIPPRSWVLQYRDASGTWRDVETDDAYGRSTTDRNEVRFAAVETTALRALMQSWGAAEAGGSAAAHEFEAWTAEAPQPVDTTAPTLSFDAVDAAPASGWYRAPVRFAAVAVDDADAAPAVRVRLDGHAWQPLSDDVSVADDGIHLVEAEAVDAAGNVSDRVAVTVRIDTVAPEVRGSVSEDEQGFLVDLQATDDGSGVDLIEVRSGDAWVPVRGGDLRVARDGTALASLDDALRLPRGGGAVDVVFRATDVAGNVSPERSLRVETGATGTEQPGVPGVPDQPGVPGVPNVSGGGSVAGPGTVRADATPSGRLARTGAEAPTGPVAAALLLLLAGGGVLLPRMLRTVTPSRGRVSPPHLAD</sequence>
<proteinExistence type="inferred from homology"/>
<dbReference type="NCBIfam" id="NF047446">
    <property type="entry name" value="barrel_OmpL47"/>
    <property type="match status" value="1"/>
</dbReference>
<dbReference type="Pfam" id="PF07532">
    <property type="entry name" value="Big_4"/>
    <property type="match status" value="1"/>
</dbReference>
<dbReference type="Proteomes" id="UP001218170">
    <property type="component" value="Unassembled WGS sequence"/>
</dbReference>
<dbReference type="InterPro" id="IPR011081">
    <property type="entry name" value="Big_4"/>
</dbReference>
<keyword evidence="5" id="KW-0326">Glycosidase</keyword>
<comment type="similarity">
    <text evidence="1">Belongs to the glycosyl hydrolase 43 family.</text>
</comment>
<evidence type="ECO:0000256" key="7">
    <source>
        <dbReference type="SAM" id="SignalP"/>
    </source>
</evidence>
<keyword evidence="2" id="KW-0858">Xylan degradation</keyword>
<dbReference type="InterPro" id="IPR044016">
    <property type="entry name" value="Big_13"/>
</dbReference>
<feature type="chain" id="PRO_5045250970" evidence="7">
    <location>
        <begin position="24"/>
        <end position="1201"/>
    </location>
</feature>
<evidence type="ECO:0000256" key="5">
    <source>
        <dbReference type="ARBA" id="ARBA00023295"/>
    </source>
</evidence>
<feature type="region of interest" description="Disordered" evidence="6">
    <location>
        <begin position="1128"/>
        <end position="1158"/>
    </location>
</feature>
<dbReference type="Gene3D" id="2.60.120.260">
    <property type="entry name" value="Galactose-binding domain-like"/>
    <property type="match status" value="2"/>
</dbReference>
<dbReference type="PANTHER" id="PTHR43772">
    <property type="entry name" value="ENDO-1,4-BETA-XYLANASE"/>
    <property type="match status" value="1"/>
</dbReference>
<feature type="domain" description="Bacterial Ig-like" evidence="8">
    <location>
        <begin position="518"/>
        <end position="570"/>
    </location>
</feature>
<dbReference type="Gene3D" id="2.115.10.20">
    <property type="entry name" value="Glycosyl hydrolase domain, family 43"/>
    <property type="match status" value="1"/>
</dbReference>
<keyword evidence="2" id="KW-0624">Polysaccharide degradation</keyword>
<evidence type="ECO:0000259" key="9">
    <source>
        <dbReference type="Pfam" id="PF19077"/>
    </source>
</evidence>
<feature type="signal peptide" evidence="7">
    <location>
        <begin position="1"/>
        <end position="23"/>
    </location>
</feature>
<dbReference type="SUPFAM" id="SSF75005">
    <property type="entry name" value="Arabinanase/levansucrase/invertase"/>
    <property type="match status" value="1"/>
</dbReference>
<comment type="caution">
    <text evidence="10">The sequence shown here is derived from an EMBL/GenBank/DDBJ whole genome shotgun (WGS) entry which is preliminary data.</text>
</comment>
<dbReference type="InterPro" id="IPR052176">
    <property type="entry name" value="Glycosyl_Hydrlase_43_Enz"/>
</dbReference>
<feature type="domain" description="Bacterial Ig-like" evidence="9">
    <location>
        <begin position="628"/>
        <end position="683"/>
    </location>
</feature>
<keyword evidence="7" id="KW-0732">Signal</keyword>
<dbReference type="SUPFAM" id="SSF49785">
    <property type="entry name" value="Galactose-binding domain-like"/>
    <property type="match status" value="2"/>
</dbReference>
<reference evidence="10 11" key="1">
    <citation type="submission" date="2023-02" db="EMBL/GenBank/DDBJ databases">
        <title>Study of novel species of the Microbacterium genus.</title>
        <authorList>
            <person name="Arroyo-Herrera I."/>
            <person name="Roman-Ponce B."/>
            <person name="Vasquez-Murrieta M.S."/>
        </authorList>
    </citation>
    <scope>NUCLEOTIDE SEQUENCE [LARGE SCALE GENOMIC DNA]</scope>
    <source>
        <strain evidence="10 11">NE1TT3</strain>
    </source>
</reference>
<evidence type="ECO:0000256" key="4">
    <source>
        <dbReference type="ARBA" id="ARBA00023277"/>
    </source>
</evidence>
<protein>
    <submittedName>
        <fullName evidence="10">Family 43 glycosylhydrolase</fullName>
    </submittedName>
</protein>
<dbReference type="RefSeq" id="WP_274265009.1">
    <property type="nucleotide sequence ID" value="NZ_JAQZCI010000005.1"/>
</dbReference>
<dbReference type="Gene3D" id="2.60.40.10">
    <property type="entry name" value="Immunoglobulins"/>
    <property type="match status" value="1"/>
</dbReference>